<name>A0ABZ2D8C1_9SPHN</name>
<dbReference type="Proteomes" id="UP001335183">
    <property type="component" value="Chromosome"/>
</dbReference>
<evidence type="ECO:0000313" key="4">
    <source>
        <dbReference type="Proteomes" id="UP001335183"/>
    </source>
</evidence>
<protein>
    <recommendedName>
        <fullName evidence="5">Flagellar assembly protein FliH/Type III secretion system HrpE domain-containing protein</fullName>
    </recommendedName>
</protein>
<dbReference type="RefSeq" id="WP_338446503.1">
    <property type="nucleotide sequence ID" value="NZ_CP144918.1"/>
</dbReference>
<keyword evidence="4" id="KW-1185">Reference proteome</keyword>
<accession>A0ABZ2D8C1</accession>
<sequence>MIGILKHGDRGRQNTVERFTGRIPRTQRPGGGTSPVVDDPDSRTHSSPEVVQASGERSAPRHTALEQEIERLRQQIEETEASAERRIAEAFGKGRDAGLAEAREGDDKRIALLEQALHRARQDFTDKTADVEALAIAVARAVLAKIFGDGALETHRIEAAVVHRLAQIDPTEVRSIRVSADDFPDASELARIAGKFPDLTVHRDRGLAAGESVIELDLGRIDVSPMRQWAHAEAHLATLAESRGQIR</sequence>
<organism evidence="3 4">
    <name type="scientific">Pelagerythrobacter marensis</name>
    <dbReference type="NCBI Taxonomy" id="543877"/>
    <lineage>
        <taxon>Bacteria</taxon>
        <taxon>Pseudomonadati</taxon>
        <taxon>Pseudomonadota</taxon>
        <taxon>Alphaproteobacteria</taxon>
        <taxon>Sphingomonadales</taxon>
        <taxon>Erythrobacteraceae</taxon>
        <taxon>Pelagerythrobacter</taxon>
    </lineage>
</organism>
<proteinExistence type="predicted"/>
<dbReference type="EMBL" id="CP144918">
    <property type="protein sequence ID" value="WWA47613.1"/>
    <property type="molecule type" value="Genomic_DNA"/>
</dbReference>
<reference evidence="3 4" key="1">
    <citation type="submission" date="2024-02" db="EMBL/GenBank/DDBJ databases">
        <title>The whole genome sequence of five bacterial samples isolated from Abu Dhabi Sabkha-shore region.</title>
        <authorList>
            <person name="Sudalaimuthuasari N."/>
            <person name="Sarfraz B."/>
            <person name="Tuyisabe J.D."/>
            <person name="Mugisha Ntwali L.D.M."/>
            <person name="Ali A.I.A.A."/>
            <person name="Almansoori S.Z.A."/>
            <person name="Alajami H.S.A."/>
            <person name="Almeqbaali A.A.S."/>
            <person name="Kundu B."/>
            <person name="Saeed E.E."/>
            <person name="Sukumarinath V."/>
            <person name="Mishra A.K."/>
            <person name="Hazzouri K.M."/>
            <person name="Almaskari R."/>
            <person name="Sharma A.K."/>
            <person name="Amiri K.M.A."/>
        </authorList>
    </citation>
    <scope>NUCLEOTIDE SEQUENCE [LARGE SCALE GENOMIC DNA]</scope>
    <source>
        <strain evidence="4">kcgeb_sd</strain>
    </source>
</reference>
<gene>
    <name evidence="3" type="ORF">V5F89_01520</name>
</gene>
<keyword evidence="1" id="KW-0175">Coiled coil</keyword>
<evidence type="ECO:0008006" key="5">
    <source>
        <dbReference type="Google" id="ProtNLM"/>
    </source>
</evidence>
<evidence type="ECO:0000313" key="3">
    <source>
        <dbReference type="EMBL" id="WWA47613.1"/>
    </source>
</evidence>
<feature type="region of interest" description="Disordered" evidence="2">
    <location>
        <begin position="1"/>
        <end position="62"/>
    </location>
</feature>
<feature type="coiled-coil region" evidence="1">
    <location>
        <begin position="62"/>
        <end position="89"/>
    </location>
</feature>
<evidence type="ECO:0000256" key="2">
    <source>
        <dbReference type="SAM" id="MobiDB-lite"/>
    </source>
</evidence>
<feature type="compositionally biased region" description="Basic and acidic residues" evidence="2">
    <location>
        <begin position="1"/>
        <end position="12"/>
    </location>
</feature>
<evidence type="ECO:0000256" key="1">
    <source>
        <dbReference type="SAM" id="Coils"/>
    </source>
</evidence>